<dbReference type="SUPFAM" id="SSF81321">
    <property type="entry name" value="Family A G protein-coupled receptor-like"/>
    <property type="match status" value="2"/>
</dbReference>
<feature type="domain" description="G-protein coupled receptors family 1 profile" evidence="9">
    <location>
        <begin position="321"/>
        <end position="580"/>
    </location>
</feature>
<protein>
    <recommendedName>
        <fullName evidence="9">G-protein coupled receptors family 1 profile domain-containing protein</fullName>
    </recommendedName>
</protein>
<evidence type="ECO:0000256" key="2">
    <source>
        <dbReference type="ARBA" id="ARBA00022692"/>
    </source>
</evidence>
<keyword evidence="6" id="KW-0675">Receptor</keyword>
<dbReference type="InterPro" id="IPR017452">
    <property type="entry name" value="GPCR_Rhodpsn_7TM"/>
</dbReference>
<accession>A0ABN8PTU0</accession>
<keyword evidence="2 8" id="KW-0812">Transmembrane</keyword>
<proteinExistence type="predicted"/>
<evidence type="ECO:0000256" key="8">
    <source>
        <dbReference type="SAM" id="Phobius"/>
    </source>
</evidence>
<feature type="transmembrane region" description="Helical" evidence="8">
    <location>
        <begin position="471"/>
        <end position="498"/>
    </location>
</feature>
<feature type="transmembrane region" description="Helical" evidence="8">
    <location>
        <begin position="92"/>
        <end position="111"/>
    </location>
</feature>
<feature type="transmembrane region" description="Helical" evidence="8">
    <location>
        <begin position="427"/>
        <end position="451"/>
    </location>
</feature>
<gene>
    <name evidence="10" type="ORF">PLOB_00047693</name>
</gene>
<feature type="transmembrane region" description="Helical" evidence="8">
    <location>
        <begin position="310"/>
        <end position="330"/>
    </location>
</feature>
<keyword evidence="3 8" id="KW-1133">Transmembrane helix</keyword>
<dbReference type="Proteomes" id="UP001159405">
    <property type="component" value="Unassembled WGS sequence"/>
</dbReference>
<name>A0ABN8PTU0_9CNID</name>
<keyword evidence="4" id="KW-0297">G-protein coupled receptor</keyword>
<dbReference type="PRINTS" id="PR00237">
    <property type="entry name" value="GPCRRHODOPSN"/>
</dbReference>
<reference evidence="10 11" key="1">
    <citation type="submission" date="2022-05" db="EMBL/GenBank/DDBJ databases">
        <authorList>
            <consortium name="Genoscope - CEA"/>
            <person name="William W."/>
        </authorList>
    </citation>
    <scope>NUCLEOTIDE SEQUENCE [LARGE SCALE GENOMIC DNA]</scope>
</reference>
<evidence type="ECO:0000256" key="7">
    <source>
        <dbReference type="ARBA" id="ARBA00023224"/>
    </source>
</evidence>
<evidence type="ECO:0000256" key="6">
    <source>
        <dbReference type="ARBA" id="ARBA00023170"/>
    </source>
</evidence>
<keyword evidence="11" id="KW-1185">Reference proteome</keyword>
<evidence type="ECO:0000259" key="9">
    <source>
        <dbReference type="PROSITE" id="PS50262"/>
    </source>
</evidence>
<dbReference type="Gene3D" id="1.20.1070.10">
    <property type="entry name" value="Rhodopsin 7-helix transmembrane proteins"/>
    <property type="match status" value="2"/>
</dbReference>
<dbReference type="Pfam" id="PF00001">
    <property type="entry name" value="7tm_1"/>
    <property type="match status" value="2"/>
</dbReference>
<organism evidence="10 11">
    <name type="scientific">Porites lobata</name>
    <dbReference type="NCBI Taxonomy" id="104759"/>
    <lineage>
        <taxon>Eukaryota</taxon>
        <taxon>Metazoa</taxon>
        <taxon>Cnidaria</taxon>
        <taxon>Anthozoa</taxon>
        <taxon>Hexacorallia</taxon>
        <taxon>Scleractinia</taxon>
        <taxon>Fungiina</taxon>
        <taxon>Poritidae</taxon>
        <taxon>Porites</taxon>
    </lineage>
</organism>
<keyword evidence="7" id="KW-0807">Transducer</keyword>
<feature type="domain" description="G-protein coupled receptors family 1 profile" evidence="9">
    <location>
        <begin position="102"/>
        <end position="205"/>
    </location>
</feature>
<keyword evidence="5 8" id="KW-0472">Membrane</keyword>
<evidence type="ECO:0000313" key="10">
    <source>
        <dbReference type="EMBL" id="CAH3150590.1"/>
    </source>
</evidence>
<evidence type="ECO:0000256" key="5">
    <source>
        <dbReference type="ARBA" id="ARBA00023136"/>
    </source>
</evidence>
<feature type="transmembrane region" description="Helical" evidence="8">
    <location>
        <begin position="175"/>
        <end position="196"/>
    </location>
</feature>
<comment type="caution">
    <text evidence="10">The sequence shown here is derived from an EMBL/GenBank/DDBJ whole genome shotgun (WGS) entry which is preliminary data.</text>
</comment>
<evidence type="ECO:0000256" key="1">
    <source>
        <dbReference type="ARBA" id="ARBA00004141"/>
    </source>
</evidence>
<feature type="transmembrane region" description="Helical" evidence="8">
    <location>
        <begin position="563"/>
        <end position="583"/>
    </location>
</feature>
<sequence>MGHAHIMRVRSLQTFGLSIIEVQGANLRMYESLDLWSILIFPLKIPDYLQYLNSLSQSQASTRMNNSTEVWFINSPLQGCSAMASIMFTSTLSLISMAALVGNILVVATVVKTPSLRTSTNYYIVNMAFSDLLGPLFNWLLYVSEGMLTSTVYISGTLASSVCKLGMYLRAVSQIVSILSLVLIALDRFVAIVFPLKAMTIMNTKIRILKKDSKLTERKRRRKTTPAEPENCKDPDINLADKLAVSKPEEKILDKLKAGGYKNQKDLNFGNLYRFSEPEPEMNNPTLLLTAANSSSAGCSPVVSTTFTSILAAISIVTFVGNMLIVIAFIKTPSLRTSTNYYIVNMAVSDFLGPFFSWPLYSSDGMLAHNVFISGSLASAFCKLGMYLRAVSLAVSVLSLVLIALDRFVATVYPFKAMMIMNVRIRALFLALSWIIPIFLAMPYVLFAKIIKIVDQTFCRFIMSDESMTIFNSFGIVLLYVFPLVTIIALYVMIIRALKKTPNLLKGHEDAKRRKQNHRIVKILISIVFAFFICWTPLCVYLILKKLHPSLFLKDNCLFLAGFSFYVFPSLSTAVNPVILFVFSTNYNQALRTLCPALFCTCKCASRVKQLSCLPDQESAATQTVNVEMTDIKRTC</sequence>
<dbReference type="CDD" id="cd00637">
    <property type="entry name" value="7tm_classA_rhodopsin-like"/>
    <property type="match status" value="1"/>
</dbReference>
<feature type="transmembrane region" description="Helical" evidence="8">
    <location>
        <begin position="123"/>
        <end position="143"/>
    </location>
</feature>
<feature type="transmembrane region" description="Helical" evidence="8">
    <location>
        <begin position="393"/>
        <end position="415"/>
    </location>
</feature>
<feature type="transmembrane region" description="Helical" evidence="8">
    <location>
        <begin position="519"/>
        <end position="543"/>
    </location>
</feature>
<dbReference type="InterPro" id="IPR000276">
    <property type="entry name" value="GPCR_Rhodpsn"/>
</dbReference>
<evidence type="ECO:0000256" key="3">
    <source>
        <dbReference type="ARBA" id="ARBA00022989"/>
    </source>
</evidence>
<evidence type="ECO:0000256" key="4">
    <source>
        <dbReference type="ARBA" id="ARBA00023040"/>
    </source>
</evidence>
<evidence type="ECO:0000313" key="11">
    <source>
        <dbReference type="Proteomes" id="UP001159405"/>
    </source>
</evidence>
<dbReference type="PANTHER" id="PTHR24243">
    <property type="entry name" value="G-PROTEIN COUPLED RECEPTOR"/>
    <property type="match status" value="1"/>
</dbReference>
<dbReference type="PROSITE" id="PS50262">
    <property type="entry name" value="G_PROTEIN_RECEP_F1_2"/>
    <property type="match status" value="2"/>
</dbReference>
<dbReference type="EMBL" id="CALNXK010000089">
    <property type="protein sequence ID" value="CAH3150590.1"/>
    <property type="molecule type" value="Genomic_DNA"/>
</dbReference>
<comment type="subcellular location">
    <subcellularLocation>
        <location evidence="1">Membrane</location>
        <topology evidence="1">Multi-pass membrane protein</topology>
    </subcellularLocation>
</comment>
<dbReference type="PANTHER" id="PTHR24243:SF208">
    <property type="entry name" value="PYROKININ-1 RECEPTOR"/>
    <property type="match status" value="1"/>
</dbReference>